<organism evidence="3 4">
    <name type="scientific">Leucobacter exalbidus</name>
    <dbReference type="NCBI Taxonomy" id="662960"/>
    <lineage>
        <taxon>Bacteria</taxon>
        <taxon>Bacillati</taxon>
        <taxon>Actinomycetota</taxon>
        <taxon>Actinomycetes</taxon>
        <taxon>Micrococcales</taxon>
        <taxon>Microbacteriaceae</taxon>
        <taxon>Leucobacter</taxon>
    </lineage>
</organism>
<feature type="transmembrane region" description="Helical" evidence="1">
    <location>
        <begin position="41"/>
        <end position="63"/>
    </location>
</feature>
<keyword evidence="4" id="KW-1185">Reference proteome</keyword>
<keyword evidence="1" id="KW-0472">Membrane</keyword>
<accession>A0A940PUB6</accession>
<evidence type="ECO:0000313" key="4">
    <source>
        <dbReference type="Proteomes" id="UP000675163"/>
    </source>
</evidence>
<feature type="transmembrane region" description="Helical" evidence="1">
    <location>
        <begin position="157"/>
        <end position="181"/>
    </location>
</feature>
<evidence type="ECO:0000313" key="3">
    <source>
        <dbReference type="EMBL" id="MBP1325434.1"/>
    </source>
</evidence>
<reference evidence="3" key="1">
    <citation type="submission" date="2021-02" db="EMBL/GenBank/DDBJ databases">
        <title>Sequencing the genomes of 1000 actinobacteria strains.</title>
        <authorList>
            <person name="Klenk H.-P."/>
        </authorList>
    </citation>
    <scope>NUCLEOTIDE SEQUENCE</scope>
    <source>
        <strain evidence="3">DSM 22850</strain>
    </source>
</reference>
<proteinExistence type="predicted"/>
<dbReference type="RefSeq" id="WP_209704463.1">
    <property type="nucleotide sequence ID" value="NZ_JAFIDA010000001.1"/>
</dbReference>
<dbReference type="EMBL" id="JAFIDA010000001">
    <property type="protein sequence ID" value="MBP1325434.1"/>
    <property type="molecule type" value="Genomic_DNA"/>
</dbReference>
<feature type="transmembrane region" description="Helical" evidence="1">
    <location>
        <begin position="6"/>
        <end position="29"/>
    </location>
</feature>
<keyword evidence="1" id="KW-1133">Transmembrane helix</keyword>
<sequence>MLEIITGTVLAASAGLNAYIPLLGLGLLARFTSLIDLPDTWAWLTNGWSLGIVGVLLVIEIVVDKVPALDTINDVLQTVVRPAAGGLSFSAGSASSTVAVADPATFVTSAEVWPFVMGVLVALVPHILKSIARPAINFVTAGAGASVMSTLEDVGAVVLTILAVVVPVIALVALIGLIIWLSRRLKRMVAAKRLRRTQLA</sequence>
<feature type="transmembrane region" description="Helical" evidence="1">
    <location>
        <begin position="112"/>
        <end position="128"/>
    </location>
</feature>
<keyword evidence="1" id="KW-0812">Transmembrane</keyword>
<name>A0A940PUB6_9MICO</name>
<dbReference type="Proteomes" id="UP000675163">
    <property type="component" value="Unassembled WGS sequence"/>
</dbReference>
<dbReference type="InterPro" id="IPR025196">
    <property type="entry name" value="DUF4126"/>
</dbReference>
<gene>
    <name evidence="3" type="ORF">JOF28_000666</name>
</gene>
<protein>
    <recommendedName>
        <fullName evidence="2">DUF4126 domain-containing protein</fullName>
    </recommendedName>
</protein>
<dbReference type="AlphaFoldDB" id="A0A940PUB6"/>
<feature type="domain" description="DUF4126" evidence="2">
    <location>
        <begin position="5"/>
        <end position="184"/>
    </location>
</feature>
<comment type="caution">
    <text evidence="3">The sequence shown here is derived from an EMBL/GenBank/DDBJ whole genome shotgun (WGS) entry which is preliminary data.</text>
</comment>
<dbReference type="Pfam" id="PF13548">
    <property type="entry name" value="DUF4126"/>
    <property type="match status" value="1"/>
</dbReference>
<evidence type="ECO:0000256" key="1">
    <source>
        <dbReference type="SAM" id="Phobius"/>
    </source>
</evidence>
<evidence type="ECO:0000259" key="2">
    <source>
        <dbReference type="Pfam" id="PF13548"/>
    </source>
</evidence>